<dbReference type="Proteomes" id="UP000054911">
    <property type="component" value="Unassembled WGS sequence"/>
</dbReference>
<evidence type="ECO:0000313" key="2">
    <source>
        <dbReference type="Proteomes" id="UP000054911"/>
    </source>
</evidence>
<dbReference type="Pfam" id="PF05159">
    <property type="entry name" value="Capsule_synth"/>
    <property type="match status" value="3"/>
</dbReference>
<name>A0A158E0D3_9BURK</name>
<dbReference type="GO" id="GO:0015774">
    <property type="term" value="P:polysaccharide transport"/>
    <property type="evidence" value="ECO:0007669"/>
    <property type="project" value="InterPro"/>
</dbReference>
<protein>
    <submittedName>
        <fullName evidence="1">Capsule polysaccharide biosynthesis protein</fullName>
    </submittedName>
</protein>
<dbReference type="CDD" id="cd16440">
    <property type="entry name" value="beta_Kdo_transferase_KpsC_1"/>
    <property type="match status" value="1"/>
</dbReference>
<keyword evidence="2" id="KW-1185">Reference proteome</keyword>
<reference evidence="1" key="1">
    <citation type="submission" date="2016-01" db="EMBL/GenBank/DDBJ databases">
        <authorList>
            <person name="Peeters C."/>
        </authorList>
    </citation>
    <scope>NUCLEOTIDE SEQUENCE [LARGE SCALE GENOMIC DNA]</scope>
    <source>
        <strain evidence="1">LMG 29323</strain>
    </source>
</reference>
<dbReference type="CDD" id="cd16439">
    <property type="entry name" value="beta_Kdo_transferase_KpsC_2"/>
    <property type="match status" value="1"/>
</dbReference>
<comment type="caution">
    <text evidence="1">The sequence shown here is derived from an EMBL/GenBank/DDBJ whole genome shotgun (WGS) entry which is preliminary data.</text>
</comment>
<organism evidence="1 2">
    <name type="scientific">Caballeronia pedi</name>
    <dbReference type="NCBI Taxonomy" id="1777141"/>
    <lineage>
        <taxon>Bacteria</taxon>
        <taxon>Pseudomonadati</taxon>
        <taxon>Pseudomonadota</taxon>
        <taxon>Betaproteobacteria</taxon>
        <taxon>Burkholderiales</taxon>
        <taxon>Burkholderiaceae</taxon>
        <taxon>Caballeronia</taxon>
    </lineage>
</organism>
<proteinExistence type="predicted"/>
<dbReference type="InterPro" id="IPR007833">
    <property type="entry name" value="Capsule_polysaccharide_synth"/>
</dbReference>
<dbReference type="EMBL" id="FCOE02000058">
    <property type="protein sequence ID" value="SAL00351.1"/>
    <property type="molecule type" value="Genomic_DNA"/>
</dbReference>
<dbReference type="GO" id="GO:0000271">
    <property type="term" value="P:polysaccharide biosynthetic process"/>
    <property type="evidence" value="ECO:0007669"/>
    <property type="project" value="InterPro"/>
</dbReference>
<sequence length="664" mass="73236">MASRQHIETHLGAPVDVLRRSRGDLAERYSAIAGWGNKRSGKLARALAGQSGLPCWLLEDGFLRSAGDGTDPQGLSLVIDDLGIYYDARQSSRLERLIATGCPHESLERTRALIDAWRTHRLSKYNHARDCVIPQRDYVLVADQTNGDASIDGALATSDTFRAMLEAALDEHPNSKVILKVHPDVFAGHKAGHFDSLTPGIASRVEVIGRHIHAPDLIEHAKSVYTVSSQIGFEALLWGRTVRSFGMPFYAGWGLSADALCAPERRRVVALEDLVFAALVAYPRYVDPEQGARCEVETVIGHIALQRQMRARFPETIHALGFSRWKKPIARAFFGGSDVKFVRHARKIPAGAQALAVWGSREVDTGAPSDGRMLIRVEDGFVRSVGLGAALVKPSSWVLDDRGVYYDARASSRIEHILSHALFDPALLERAARLRESIVARRLTKYNLGGTRWRRPGSANRVVLVAGQVEGDASLTYGGIGIRTNLAFLEAVRREEPDAYIVYKPHPDVVAGLRPGAVPLHESTSLCDEVLHDHSIIDVIREVDAVHVMTSLVGFEALLHGKPVTSHGLPFYAGWGLTEDRYRAVRRERFVSLDMLVAATLILYPTYVSETTGRFTTPERILCELDARRSATRGSPARNVWLDGAVRLAAHWRALFGTSRPPRP</sequence>
<dbReference type="AlphaFoldDB" id="A0A158E0D3"/>
<evidence type="ECO:0000313" key="1">
    <source>
        <dbReference type="EMBL" id="SAL00351.1"/>
    </source>
</evidence>
<gene>
    <name evidence="1" type="ORF">AWB80_07851</name>
</gene>
<accession>A0A158E0D3</accession>
<dbReference type="STRING" id="1777141.AWB80_07851"/>